<dbReference type="InterPro" id="IPR017932">
    <property type="entry name" value="GATase_2_dom"/>
</dbReference>
<dbReference type="STRING" id="766136.BHF68_14525"/>
<organism evidence="16 17">
    <name type="scientific">Desulfuribacillus alkaliarsenatis</name>
    <dbReference type="NCBI Taxonomy" id="766136"/>
    <lineage>
        <taxon>Bacteria</taxon>
        <taxon>Bacillati</taxon>
        <taxon>Bacillota</taxon>
        <taxon>Desulfuribacillia</taxon>
        <taxon>Desulfuribacillales</taxon>
        <taxon>Desulfuribacillaceae</taxon>
        <taxon>Desulfuribacillus</taxon>
    </lineage>
</organism>
<keyword evidence="5" id="KW-0285">Flavoprotein</keyword>
<dbReference type="PANTHER" id="PTHR11938">
    <property type="entry name" value="FAD NADPH DEHYDROGENASE/OXIDOREDUCTASE"/>
    <property type="match status" value="1"/>
</dbReference>
<feature type="domain" description="Glutamine amidotransferase type-2" evidence="15">
    <location>
        <begin position="16"/>
        <end position="400"/>
    </location>
</feature>
<dbReference type="GO" id="GO:0006537">
    <property type="term" value="P:glutamate biosynthetic process"/>
    <property type="evidence" value="ECO:0007669"/>
    <property type="project" value="UniProtKB-KW"/>
</dbReference>
<keyword evidence="8" id="KW-0315">Glutamine amidotransferase</keyword>
<comment type="pathway">
    <text evidence="14">Amino-acid biosynthesis.</text>
</comment>
<evidence type="ECO:0000256" key="1">
    <source>
        <dbReference type="ARBA" id="ARBA00001917"/>
    </source>
</evidence>
<dbReference type="InterPro" id="IPR029055">
    <property type="entry name" value="Ntn_hydrolases_N"/>
</dbReference>
<comment type="cofactor">
    <cofactor evidence="2">
        <name>[3Fe-4S] cluster</name>
        <dbReference type="ChEBI" id="CHEBI:21137"/>
    </cofactor>
</comment>
<dbReference type="GO" id="GO:0051538">
    <property type="term" value="F:3 iron, 4 sulfur cluster binding"/>
    <property type="evidence" value="ECO:0007669"/>
    <property type="project" value="UniProtKB-KW"/>
</dbReference>
<accession>A0A1E5G3J3</accession>
<dbReference type="EMBL" id="MIJE01000007">
    <property type="protein sequence ID" value="OEF97657.1"/>
    <property type="molecule type" value="Genomic_DNA"/>
</dbReference>
<name>A0A1E5G3J3_9FIRM</name>
<evidence type="ECO:0000256" key="7">
    <source>
        <dbReference type="ARBA" id="ARBA00022723"/>
    </source>
</evidence>
<dbReference type="InterPro" id="IPR036485">
    <property type="entry name" value="Glu_synth_asu_C_sf"/>
</dbReference>
<dbReference type="InterPro" id="IPR002489">
    <property type="entry name" value="Glu_synth_asu_C"/>
</dbReference>
<evidence type="ECO:0000256" key="12">
    <source>
        <dbReference type="ARBA" id="ARBA00023164"/>
    </source>
</evidence>
<dbReference type="Pfam" id="PF01645">
    <property type="entry name" value="Glu_synthase"/>
    <property type="match status" value="1"/>
</dbReference>
<dbReference type="GO" id="GO:0015930">
    <property type="term" value="F:glutamate synthase activity"/>
    <property type="evidence" value="ECO:0007669"/>
    <property type="project" value="InterPro"/>
</dbReference>
<reference evidence="16 17" key="1">
    <citation type="submission" date="2016-09" db="EMBL/GenBank/DDBJ databases">
        <title>Draft genome sequence for the type strain of Desulfuribacillus alkaliarsenatis AHT28, an obligately anaerobic, sulfidogenic bacterium isolated from Russian soda lake sediments.</title>
        <authorList>
            <person name="Abin C.A."/>
            <person name="Hollibaugh J.T."/>
        </authorList>
    </citation>
    <scope>NUCLEOTIDE SEQUENCE [LARGE SCALE GENOMIC DNA]</scope>
    <source>
        <strain evidence="16 17">AHT28</strain>
    </source>
</reference>
<comment type="cofactor">
    <cofactor evidence="1">
        <name>FMN</name>
        <dbReference type="ChEBI" id="CHEBI:58210"/>
    </cofactor>
</comment>
<gene>
    <name evidence="16" type="ORF">BHF68_14525</name>
</gene>
<dbReference type="SUPFAM" id="SSF51395">
    <property type="entry name" value="FMN-linked oxidoreductases"/>
    <property type="match status" value="1"/>
</dbReference>
<keyword evidence="13" id="KW-0003">3Fe-4S</keyword>
<comment type="caution">
    <text evidence="16">The sequence shown here is derived from an EMBL/GenBank/DDBJ whole genome shotgun (WGS) entry which is preliminary data.</text>
</comment>
<sequence length="1547" mass="171390">MVYKEEYKMTREHDSCGIFATVEKDGQPKRHNVERTIDSLIKMEHRAGFIDGEGDGCGVLTDIPRKIWAEYLEKDGRDPKIAEDKSFFVAHILIPKSLGEHCEWVKDQVRSFLYEAGIRIYVDIIGNVVHDALGPMAKAEEPVFWQLGCQIRKRESASRDVASNLTAFEMDKLLFDILVKIENLTPVHVASMSRYSVIYKVMGAASVLPEYYPDLKNPNFGSVVTIGHNRYSTNTLSTFERVQPFSLLGHNGELNTISRLREEGKMLGIPMIKDASDSQDLNRTIEALICKYDFSLFEAMELVFPPIAYEIKRFDEKLQDLYAYYRQLLGPYAQGPAGIVSRHRNQCVFAVDALGLRPLWFIDAEDAYFFSSEQGVIPLETMVSDPAPLAPGEKVAIELQYTADNRETNGTTLYRYSDYQQQVYQLAREKCNFDGYSKYVHFTSERSYCDSDDDIVEQLTKRNIKFSDDTDGQRLMQAFAWDTDDIQLASQMQLTGTEAVRSMGFDGPLACLSKDKQNLADYMKESVAVVTNPAIDREREMEHFSTRVILGYRPTMNSQESADFKRVEIRSPILLGGERNGLPVERGQYRHIAEKLHTYMIEDLILEFPENKVHVFQTTYAGEETMLDGVRRIRRDVIEAVENGAELIIFDDTQAFKQGQKWIDPLVILSAVDIQLKRHFDNAGVNLRRKCSLILRSGGIRNLHDFMMAMGLGADAINPYLLLEFVGSEEPRKSIRNLYTGLQKGIEKVLSTLGIHELRGYARLFSSVGLKPEVIKYLGVRNFSASEKAGLGFKEMDKDMEERLATFASEDKPQLAKVFHYYPKIWKVAAKAARGEGSYGEFLEKLENLEKENPISLRHTWDLKLTDTSEEVTTENVNISAGKHRLPFVISSMSFGSQNEVAFRAYAEAADRLDMISLNGEGGEIPDMLGKYRKTRGKQIASGRFGVNINLMNSSDLIEIKIGQGAKPGEGGHLPGSKVSEKVAEARNATPGVDLISPSNHHDIYSIEDLAQIIEEVKVANSEAKVIVKVPVVPNIGTIAVGIAKAGADIIKISGYDGGTGAARAHALRHVGLPTEIGVKYAHDALLDAGLRQRVEIWADGGLKSGLDAVKMMLLGANRSGFGTMAMVAVGCTSCRGCHKGTCHVGITTQVETVEEAQRKGLKVFNPRNLQEAVASLCTLFEYLGMELRELTARLGFTNVQDLVGRSDLLEQVRELDRVDCSDLLKPYTIDAERAALLKSVSVNWYKSTTLLNELTKKIAHDVTKLALNGETNVVKNYGFVPSEERCVGTRLAGSIARGNFDNRFKNLESTELRFANGSILGNGVAAFNQNKVGIYTEGGAQDGVGKMALGGKVIILKGKNKFGQRVNGSVGKGFAYGAQAGLFIVQGDADSRAGIRLSGADVIIGGELKQPINDELGAVGTRANIKGFAFEYMTNGRAIVLGDPGPWMCSGMTGGVVYVKLSPELGLDEAAIQARIARGAKVALAKLDEKGVRDVEQLLTKYKEVLLESGQKEEALNIEDILEECEGQFIQIFPKSQQADQTLATE</sequence>
<dbReference type="GO" id="GO:0046872">
    <property type="term" value="F:metal ion binding"/>
    <property type="evidence" value="ECO:0007669"/>
    <property type="project" value="UniProtKB-KW"/>
</dbReference>
<keyword evidence="6" id="KW-0288">FMN</keyword>
<dbReference type="Pfam" id="PF04898">
    <property type="entry name" value="Glu_syn_central"/>
    <property type="match status" value="1"/>
</dbReference>
<dbReference type="InterPro" id="IPR013785">
    <property type="entry name" value="Aldolase_TIM"/>
</dbReference>
<evidence type="ECO:0000259" key="15">
    <source>
        <dbReference type="PROSITE" id="PS51278"/>
    </source>
</evidence>
<evidence type="ECO:0000256" key="9">
    <source>
        <dbReference type="ARBA" id="ARBA00023002"/>
    </source>
</evidence>
<comment type="similarity">
    <text evidence="3">Belongs to the glutamate synthase family.</text>
</comment>
<evidence type="ECO:0000256" key="14">
    <source>
        <dbReference type="ARBA" id="ARBA00029440"/>
    </source>
</evidence>
<evidence type="ECO:0000256" key="10">
    <source>
        <dbReference type="ARBA" id="ARBA00023004"/>
    </source>
</evidence>
<dbReference type="SUPFAM" id="SSF56235">
    <property type="entry name" value="N-terminal nucleophile aminohydrolases (Ntn hydrolases)"/>
    <property type="match status" value="1"/>
</dbReference>
<keyword evidence="12" id="KW-0314">Glutamate biosynthesis</keyword>
<dbReference type="GO" id="GO:0019676">
    <property type="term" value="P:ammonia assimilation cycle"/>
    <property type="evidence" value="ECO:0007669"/>
    <property type="project" value="TreeGrafter"/>
</dbReference>
<evidence type="ECO:0000313" key="17">
    <source>
        <dbReference type="Proteomes" id="UP000094296"/>
    </source>
</evidence>
<keyword evidence="4" id="KW-0028">Amino-acid biosynthesis</keyword>
<evidence type="ECO:0000256" key="2">
    <source>
        <dbReference type="ARBA" id="ARBA00001927"/>
    </source>
</evidence>
<dbReference type="CDD" id="cd00504">
    <property type="entry name" value="GXGXG"/>
    <property type="match status" value="1"/>
</dbReference>
<proteinExistence type="inferred from homology"/>
<dbReference type="InterPro" id="IPR006982">
    <property type="entry name" value="Glu_synth_centr_N"/>
</dbReference>
<dbReference type="OrthoDB" id="9758182at2"/>
<keyword evidence="9" id="KW-0560">Oxidoreductase</keyword>
<dbReference type="PANTHER" id="PTHR11938:SF133">
    <property type="entry name" value="GLUTAMATE SYNTHASE (NADH)"/>
    <property type="match status" value="1"/>
</dbReference>
<keyword evidence="7" id="KW-0479">Metal-binding</keyword>
<dbReference type="Gene3D" id="2.160.20.60">
    <property type="entry name" value="Glutamate synthase, alpha subunit, C-terminal domain"/>
    <property type="match status" value="1"/>
</dbReference>
<protein>
    <submittedName>
        <fullName evidence="16">Glutamate synthase</fullName>
    </submittedName>
</protein>
<evidence type="ECO:0000256" key="6">
    <source>
        <dbReference type="ARBA" id="ARBA00022643"/>
    </source>
</evidence>
<keyword evidence="10" id="KW-0408">Iron</keyword>
<evidence type="ECO:0000256" key="13">
    <source>
        <dbReference type="ARBA" id="ARBA00023291"/>
    </source>
</evidence>
<keyword evidence="17" id="KW-1185">Reference proteome</keyword>
<evidence type="ECO:0000256" key="4">
    <source>
        <dbReference type="ARBA" id="ARBA00022605"/>
    </source>
</evidence>
<evidence type="ECO:0000313" key="16">
    <source>
        <dbReference type="EMBL" id="OEF97657.1"/>
    </source>
</evidence>
<evidence type="ECO:0000256" key="3">
    <source>
        <dbReference type="ARBA" id="ARBA00009716"/>
    </source>
</evidence>
<keyword evidence="11" id="KW-0411">Iron-sulfur</keyword>
<evidence type="ECO:0000256" key="11">
    <source>
        <dbReference type="ARBA" id="ARBA00023014"/>
    </source>
</evidence>
<dbReference type="PROSITE" id="PS51278">
    <property type="entry name" value="GATASE_TYPE_2"/>
    <property type="match status" value="1"/>
</dbReference>
<evidence type="ECO:0000256" key="8">
    <source>
        <dbReference type="ARBA" id="ARBA00022962"/>
    </source>
</evidence>
<dbReference type="Proteomes" id="UP000094296">
    <property type="component" value="Unassembled WGS sequence"/>
</dbReference>
<dbReference type="Gene3D" id="3.20.20.70">
    <property type="entry name" value="Aldolase class I"/>
    <property type="match status" value="2"/>
</dbReference>
<dbReference type="Gene3D" id="3.60.20.10">
    <property type="entry name" value="Glutamine Phosphoribosylpyrophosphate, subunit 1, domain 1"/>
    <property type="match status" value="1"/>
</dbReference>
<dbReference type="Pfam" id="PF01493">
    <property type="entry name" value="GXGXG"/>
    <property type="match status" value="1"/>
</dbReference>
<dbReference type="CDD" id="cd02808">
    <property type="entry name" value="GltS_FMN"/>
    <property type="match status" value="1"/>
</dbReference>
<dbReference type="SUPFAM" id="SSF69336">
    <property type="entry name" value="Alpha subunit of glutamate synthase, C-terminal domain"/>
    <property type="match status" value="1"/>
</dbReference>
<dbReference type="InterPro" id="IPR050711">
    <property type="entry name" value="ET-N_metabolism_enzyme"/>
</dbReference>
<evidence type="ECO:0000256" key="5">
    <source>
        <dbReference type="ARBA" id="ARBA00022630"/>
    </source>
</evidence>
<dbReference type="InterPro" id="IPR002932">
    <property type="entry name" value="Glu_synthdom"/>
</dbReference>
<dbReference type="Pfam" id="PF00310">
    <property type="entry name" value="GATase_2"/>
    <property type="match status" value="1"/>
</dbReference>